<evidence type="ECO:0000313" key="3">
    <source>
        <dbReference type="Proteomes" id="UP000033519"/>
    </source>
</evidence>
<dbReference type="PROSITE" id="PS50830">
    <property type="entry name" value="TNASE_3"/>
    <property type="match status" value="1"/>
</dbReference>
<accession>A0ABR5E1U3</accession>
<organism evidence="2 3">
    <name type="scientific">Devosia psychrophila</name>
    <dbReference type="NCBI Taxonomy" id="728005"/>
    <lineage>
        <taxon>Bacteria</taxon>
        <taxon>Pseudomonadati</taxon>
        <taxon>Pseudomonadota</taxon>
        <taxon>Alphaproteobacteria</taxon>
        <taxon>Hyphomicrobiales</taxon>
        <taxon>Devosiaceae</taxon>
        <taxon>Devosia</taxon>
    </lineage>
</organism>
<reference evidence="2 3" key="1">
    <citation type="submission" date="2015-03" db="EMBL/GenBank/DDBJ databases">
        <authorList>
            <person name="Lepp D."/>
            <person name="Hassan Y.I."/>
            <person name="Li X.-Z."/>
            <person name="Zhou T."/>
        </authorList>
    </citation>
    <scope>NUCLEOTIDE SEQUENCE [LARGE SCALE GENOMIC DNA]</scope>
    <source>
        <strain evidence="2 3">Cr7-05</strain>
    </source>
</reference>
<evidence type="ECO:0000313" key="2">
    <source>
        <dbReference type="EMBL" id="KKC34265.1"/>
    </source>
</evidence>
<dbReference type="SMART" id="SM00318">
    <property type="entry name" value="SNc"/>
    <property type="match status" value="1"/>
</dbReference>
<sequence>MLAIVALAGVAVLAAALDPALPPFAGRARAGDGDSFRIGETRIRILGMDAPELAQLCETAQGKQWPCGRVARDRMAALLASAPVDCQPDGTDQYGRVLASCSVQGRDLGAVMVEEGLAISSGDYWHEEAEAKKQGRGIWVGGFDTPRQWRDDNARPSGAFDWIWGLLQ</sequence>
<comment type="caution">
    <text evidence="2">The sequence shown here is derived from an EMBL/GenBank/DDBJ whole genome shotgun (WGS) entry which is preliminary data.</text>
</comment>
<dbReference type="EMBL" id="LAPV01000041">
    <property type="protein sequence ID" value="KKC34265.1"/>
    <property type="molecule type" value="Genomic_DNA"/>
</dbReference>
<dbReference type="PANTHER" id="PTHR12302:SF26">
    <property type="entry name" value="BLR1266 PROTEIN"/>
    <property type="match status" value="1"/>
</dbReference>
<dbReference type="InterPro" id="IPR035437">
    <property type="entry name" value="SNase_OB-fold_sf"/>
</dbReference>
<dbReference type="PANTHER" id="PTHR12302">
    <property type="entry name" value="EBNA2 BINDING PROTEIN P100"/>
    <property type="match status" value="1"/>
</dbReference>
<keyword evidence="3" id="KW-1185">Reference proteome</keyword>
<dbReference type="Proteomes" id="UP000033519">
    <property type="component" value="Unassembled WGS sequence"/>
</dbReference>
<feature type="domain" description="TNase-like" evidence="1">
    <location>
        <begin position="32"/>
        <end position="141"/>
    </location>
</feature>
<dbReference type="Pfam" id="PF00565">
    <property type="entry name" value="SNase"/>
    <property type="match status" value="1"/>
</dbReference>
<evidence type="ECO:0000259" key="1">
    <source>
        <dbReference type="PROSITE" id="PS50830"/>
    </source>
</evidence>
<dbReference type="SUPFAM" id="SSF50199">
    <property type="entry name" value="Staphylococcal nuclease"/>
    <property type="match status" value="1"/>
</dbReference>
<protein>
    <recommendedName>
        <fullName evidence="1">TNase-like domain-containing protein</fullName>
    </recommendedName>
</protein>
<dbReference type="Gene3D" id="2.40.50.90">
    <property type="match status" value="1"/>
</dbReference>
<name>A0ABR5E1U3_9HYPH</name>
<dbReference type="InterPro" id="IPR016071">
    <property type="entry name" value="Staphylococal_nuclease_OB-fold"/>
</dbReference>
<proteinExistence type="predicted"/>
<gene>
    <name evidence="2" type="ORF">WH91_03775</name>
</gene>